<dbReference type="InterPro" id="IPR032875">
    <property type="entry name" value="Succ_CoA_lig_flav_dom"/>
</dbReference>
<keyword evidence="3" id="KW-0436">Ligase</keyword>
<organism evidence="3 4">
    <name type="scientific">Salegentibacter chungangensis</name>
    <dbReference type="NCBI Taxonomy" id="1335724"/>
    <lineage>
        <taxon>Bacteria</taxon>
        <taxon>Pseudomonadati</taxon>
        <taxon>Bacteroidota</taxon>
        <taxon>Flavobacteriia</taxon>
        <taxon>Flavobacteriales</taxon>
        <taxon>Flavobacteriaceae</taxon>
        <taxon>Salegentibacter</taxon>
    </lineage>
</organism>
<evidence type="ECO:0000256" key="1">
    <source>
        <dbReference type="PROSITE-ProRule" id="PRU00409"/>
    </source>
</evidence>
<dbReference type="Proteomes" id="UP001597131">
    <property type="component" value="Unassembled WGS sequence"/>
</dbReference>
<keyword evidence="1" id="KW-0067">ATP-binding</keyword>
<evidence type="ECO:0000259" key="2">
    <source>
        <dbReference type="PROSITE" id="PS50975"/>
    </source>
</evidence>
<dbReference type="SUPFAM" id="SSF56059">
    <property type="entry name" value="Glutathione synthetase ATP-binding domain-like"/>
    <property type="match status" value="1"/>
</dbReference>
<protein>
    <submittedName>
        <fullName evidence="3">Acetate--CoA ligase family protein</fullName>
    </submittedName>
</protein>
<dbReference type="Pfam" id="PF13607">
    <property type="entry name" value="Succ_CoA_lig"/>
    <property type="match status" value="1"/>
</dbReference>
<name>A0ABW3NQI5_9FLAO</name>
<dbReference type="Gene3D" id="3.40.50.720">
    <property type="entry name" value="NAD(P)-binding Rossmann-like Domain"/>
    <property type="match status" value="1"/>
</dbReference>
<dbReference type="RefSeq" id="WP_380744026.1">
    <property type="nucleotide sequence ID" value="NZ_JBHTLI010000001.1"/>
</dbReference>
<keyword evidence="4" id="KW-1185">Reference proteome</keyword>
<proteinExistence type="predicted"/>
<dbReference type="PANTHER" id="PTHR42793">
    <property type="entry name" value="COA BINDING DOMAIN CONTAINING PROTEIN"/>
    <property type="match status" value="1"/>
</dbReference>
<reference evidence="4" key="1">
    <citation type="journal article" date="2019" name="Int. J. Syst. Evol. Microbiol.">
        <title>The Global Catalogue of Microorganisms (GCM) 10K type strain sequencing project: providing services to taxonomists for standard genome sequencing and annotation.</title>
        <authorList>
            <consortium name="The Broad Institute Genomics Platform"/>
            <consortium name="The Broad Institute Genome Sequencing Center for Infectious Disease"/>
            <person name="Wu L."/>
            <person name="Ma J."/>
        </authorList>
    </citation>
    <scope>NUCLEOTIDE SEQUENCE [LARGE SCALE GENOMIC DNA]</scope>
    <source>
        <strain evidence="4">CCUG 64793</strain>
    </source>
</reference>
<accession>A0ABW3NQI5</accession>
<dbReference type="SMART" id="SM00881">
    <property type="entry name" value="CoA_binding"/>
    <property type="match status" value="1"/>
</dbReference>
<dbReference type="InterPro" id="IPR016102">
    <property type="entry name" value="Succinyl-CoA_synth-like"/>
</dbReference>
<keyword evidence="1" id="KW-0547">Nucleotide-binding</keyword>
<sequence length="697" mass="75536">MTSFTLSKFLAFMLHSKLIHPKNIVVVGGSDNIHSPGGRVLKNLIDHQFKGELFAVNPKQEKVQGIISYKDINDIPEVDLAIIAISAKFVLETVKVLTQQKNTKGFIIFSAGFSEKDENGEKLENEIVELIEEAGGSLLGPNNIGLINKHYTGVFTTPIPKLDEKGVDFVSGSGATAVFIIEAAQSMGLTFSSIYTVGNSAQIGVEEILEYLDHSFEKGISSKVKLLYIESIKNPLKFLKHTASLIQKGCKIAAIKAGSSEAGNRAASSHTGAIANSDVFVDTLFQKAGIIRCYGRNELISVAGILLQKESKGKNIAIITHAGGPAVMLTDVLSKNGLKIPHLEGKDSEALLEQLFDGSSVSNPIDFLATGTAQQLVNIIEFCENSCPEIDAMAVIFGSPGLRSVDDVYEVLDEKIRTSKKPIYAILPSVVNVKKQIREFIKKGNIAFNDEVLFGNALAKVYNHTPVSNKAKDPDSKLSKKIRKLIDALPNGYMSTEPAVTLLEYAGVKFATPYNVNNEAELNNVSKSLSYPVVLKVEGPLHKSDVGGVILNVSTEEELYDSFHKLMQIEGAVSVIIQPMINGTELFIGAKKETNYPHVILCGLGGIFVEVLKDISAAMIPLSDEDALKMINDLKAYPILKGVRGQSGINIKLFSEAILSISNLLSLVPEIAELDINPLMATESDLTAVDVRIRLEK</sequence>
<evidence type="ECO:0000313" key="3">
    <source>
        <dbReference type="EMBL" id="MFD1095355.1"/>
    </source>
</evidence>
<dbReference type="SUPFAM" id="SSF52210">
    <property type="entry name" value="Succinyl-CoA synthetase domains"/>
    <property type="match status" value="2"/>
</dbReference>
<dbReference type="InterPro" id="IPR011761">
    <property type="entry name" value="ATP-grasp"/>
</dbReference>
<gene>
    <name evidence="3" type="ORF">ACFQ3Q_06325</name>
</gene>
<dbReference type="EMBL" id="JBHTLI010000001">
    <property type="protein sequence ID" value="MFD1095355.1"/>
    <property type="molecule type" value="Genomic_DNA"/>
</dbReference>
<dbReference type="Pfam" id="PF13549">
    <property type="entry name" value="ATP-grasp_5"/>
    <property type="match status" value="1"/>
</dbReference>
<dbReference type="Gene3D" id="3.40.50.261">
    <property type="entry name" value="Succinyl-CoA synthetase domains"/>
    <property type="match status" value="2"/>
</dbReference>
<comment type="caution">
    <text evidence="3">The sequence shown here is derived from an EMBL/GenBank/DDBJ whole genome shotgun (WGS) entry which is preliminary data.</text>
</comment>
<dbReference type="Gene3D" id="3.30.1490.20">
    <property type="entry name" value="ATP-grasp fold, A domain"/>
    <property type="match status" value="1"/>
</dbReference>
<dbReference type="Gene3D" id="3.30.470.20">
    <property type="entry name" value="ATP-grasp fold, B domain"/>
    <property type="match status" value="1"/>
</dbReference>
<dbReference type="InterPro" id="IPR036291">
    <property type="entry name" value="NAD(P)-bd_dom_sf"/>
</dbReference>
<evidence type="ECO:0000313" key="4">
    <source>
        <dbReference type="Proteomes" id="UP001597131"/>
    </source>
</evidence>
<dbReference type="SUPFAM" id="SSF51735">
    <property type="entry name" value="NAD(P)-binding Rossmann-fold domains"/>
    <property type="match status" value="1"/>
</dbReference>
<dbReference type="GO" id="GO:0016874">
    <property type="term" value="F:ligase activity"/>
    <property type="evidence" value="ECO:0007669"/>
    <property type="project" value="UniProtKB-KW"/>
</dbReference>
<dbReference type="PANTHER" id="PTHR42793:SF1">
    <property type="entry name" value="PEPTIDYL-LYSINE N-ACETYLTRANSFERASE PATZ"/>
    <property type="match status" value="1"/>
</dbReference>
<dbReference type="PROSITE" id="PS50975">
    <property type="entry name" value="ATP_GRASP"/>
    <property type="match status" value="1"/>
</dbReference>
<feature type="domain" description="ATP-grasp" evidence="2">
    <location>
        <begin position="500"/>
        <end position="695"/>
    </location>
</feature>
<dbReference type="Pfam" id="PF13380">
    <property type="entry name" value="CoA_binding_2"/>
    <property type="match status" value="1"/>
</dbReference>
<dbReference type="InterPro" id="IPR003781">
    <property type="entry name" value="CoA-bd"/>
</dbReference>
<dbReference type="InterPro" id="IPR013815">
    <property type="entry name" value="ATP_grasp_subdomain_1"/>
</dbReference>